<reference evidence="2" key="1">
    <citation type="submission" date="2022-07" db="EMBL/GenBank/DDBJ databases">
        <title>Phylogenomic reconstructions and comparative analyses of Kickxellomycotina fungi.</title>
        <authorList>
            <person name="Reynolds N.K."/>
            <person name="Stajich J.E."/>
            <person name="Barry K."/>
            <person name="Grigoriev I.V."/>
            <person name="Crous P."/>
            <person name="Smith M.E."/>
        </authorList>
    </citation>
    <scope>NUCLEOTIDE SEQUENCE</scope>
    <source>
        <strain evidence="2">CBS 109367</strain>
    </source>
</reference>
<accession>A0A9W8GJU2</accession>
<dbReference type="AlphaFoldDB" id="A0A9W8GJU2"/>
<keyword evidence="3" id="KW-1185">Reference proteome</keyword>
<dbReference type="Proteomes" id="UP001151516">
    <property type="component" value="Unassembled WGS sequence"/>
</dbReference>
<protein>
    <submittedName>
        <fullName evidence="2">Uncharacterized protein</fullName>
    </submittedName>
</protein>
<sequence length="238" mass="26329">MNKFAYLSGVMLLLAAPLASGSPGAVTAKGPNSTWTFQWPWSTNSKQDIPIPGSSFTPDVTIYSPFCLWGVMRLSSKFDTMCFQNSKSLYFSAPGQVCSPRCLDTTISMSQYMVEKCGLEWPRADQPVGYNHKDVVYLSWADRSLSELVCKGPSGDWGQPGQCYSAIFAAETARETDALTTGELKKEYVCNACTQEWTKRVSSGKYHISPLLYYGHIPDTARLASWISEKCGYNMAPL</sequence>
<feature type="chain" id="PRO_5040760282" evidence="1">
    <location>
        <begin position="22"/>
        <end position="238"/>
    </location>
</feature>
<proteinExistence type="predicted"/>
<gene>
    <name evidence="2" type="ORF">IWW39_000502</name>
</gene>
<comment type="caution">
    <text evidence="2">The sequence shown here is derived from an EMBL/GenBank/DDBJ whole genome shotgun (WGS) entry which is preliminary data.</text>
</comment>
<dbReference type="OrthoDB" id="5565101at2759"/>
<evidence type="ECO:0000313" key="2">
    <source>
        <dbReference type="EMBL" id="KAJ2690700.1"/>
    </source>
</evidence>
<keyword evidence="1" id="KW-0732">Signal</keyword>
<evidence type="ECO:0000256" key="1">
    <source>
        <dbReference type="SAM" id="SignalP"/>
    </source>
</evidence>
<evidence type="ECO:0000313" key="3">
    <source>
        <dbReference type="Proteomes" id="UP001151516"/>
    </source>
</evidence>
<organism evidence="2 3">
    <name type="scientific">Coemansia spiralis</name>
    <dbReference type="NCBI Taxonomy" id="417178"/>
    <lineage>
        <taxon>Eukaryota</taxon>
        <taxon>Fungi</taxon>
        <taxon>Fungi incertae sedis</taxon>
        <taxon>Zoopagomycota</taxon>
        <taxon>Kickxellomycotina</taxon>
        <taxon>Kickxellomycetes</taxon>
        <taxon>Kickxellales</taxon>
        <taxon>Kickxellaceae</taxon>
        <taxon>Coemansia</taxon>
    </lineage>
</organism>
<name>A0A9W8GJU2_9FUNG</name>
<feature type="signal peptide" evidence="1">
    <location>
        <begin position="1"/>
        <end position="21"/>
    </location>
</feature>
<dbReference type="EMBL" id="JANBTX010000008">
    <property type="protein sequence ID" value="KAJ2690700.1"/>
    <property type="molecule type" value="Genomic_DNA"/>
</dbReference>